<dbReference type="InterPro" id="IPR016496">
    <property type="entry name" value="GTPase_HflX"/>
</dbReference>
<dbReference type="HAMAP" id="MF_00900">
    <property type="entry name" value="GTPase_HflX"/>
    <property type="match status" value="1"/>
</dbReference>
<evidence type="ECO:0000256" key="2">
    <source>
        <dbReference type="ARBA" id="ARBA00022741"/>
    </source>
</evidence>
<evidence type="ECO:0000256" key="5">
    <source>
        <dbReference type="HAMAP-Rule" id="MF_00900"/>
    </source>
</evidence>
<comment type="function">
    <text evidence="5">GTPase that associates with the 50S ribosomal subunit and may have a role during protein synthesis or ribosome biogenesis.</text>
</comment>
<evidence type="ECO:0000256" key="4">
    <source>
        <dbReference type="ARBA" id="ARBA00023134"/>
    </source>
</evidence>
<sequence length="429" mass="48082">MFEVREKPEMVERALLVRISFDRRAQDDDISLLEELEELVTTLGIGIAELHLAHSRSMHKKYLCGTGKAAEIAEYARAHECDCIVFDNQLAPSQQREWEELSQICVIDREEVILDIFAQRAQTKEARLQVDLARMQYALPRMARMWGHLDREGGGGSGGSGAARGMGEQQIEVDRRLARKRIDRTKRELEAVRTQRATRRKDREKNDTAHAAIVGYTNAGKSTLLNKLSGADILAKDMLFATLDTTTRSIELPDGQTLLLTDTVGFVRNLPHRLVEAFKATLEEAVLAQFLIHVLDASDPRAIEFFETTMHVLGELGAEDKPMITVLNKVDTIEDDSILASLQDRFPNTILVSAKQGIGIDELQHKCSEMLGDRVRRRTYKIPQSRGDLTALLHSEAKVISTDYEGNDIIVNAIVPSIIAGRLDPFLSE</sequence>
<dbReference type="PANTHER" id="PTHR10229">
    <property type="entry name" value="GTP-BINDING PROTEIN HFLX"/>
    <property type="match status" value="1"/>
</dbReference>
<keyword evidence="5" id="KW-0963">Cytoplasm</keyword>
<keyword evidence="2 5" id="KW-0547">Nucleotide-binding</keyword>
<evidence type="ECO:0000313" key="7">
    <source>
        <dbReference type="EMBL" id="MFD2157787.1"/>
    </source>
</evidence>
<feature type="domain" description="Hflx-type G" evidence="6">
    <location>
        <begin position="209"/>
        <end position="375"/>
    </location>
</feature>
<dbReference type="PIRSF" id="PIRSF006809">
    <property type="entry name" value="GTP-binding_hflX_prd"/>
    <property type="match status" value="1"/>
</dbReference>
<comment type="subcellular location">
    <subcellularLocation>
        <location evidence="5">Cytoplasm</location>
    </subcellularLocation>
    <text evidence="5">May associate with membranes.</text>
</comment>
<proteinExistence type="inferred from homology"/>
<dbReference type="Pfam" id="PF13167">
    <property type="entry name" value="GTP-bdg_N"/>
    <property type="match status" value="1"/>
</dbReference>
<organism evidence="7 8">
    <name type="scientific">Rubritalea tangerina</name>
    <dbReference type="NCBI Taxonomy" id="430798"/>
    <lineage>
        <taxon>Bacteria</taxon>
        <taxon>Pseudomonadati</taxon>
        <taxon>Verrucomicrobiota</taxon>
        <taxon>Verrucomicrobiia</taxon>
        <taxon>Verrucomicrobiales</taxon>
        <taxon>Rubritaleaceae</taxon>
        <taxon>Rubritalea</taxon>
    </lineage>
</organism>
<dbReference type="InterPro" id="IPR032305">
    <property type="entry name" value="GTP-bd_M"/>
</dbReference>
<evidence type="ECO:0000256" key="3">
    <source>
        <dbReference type="ARBA" id="ARBA00022842"/>
    </source>
</evidence>
<dbReference type="Gene3D" id="6.10.250.2860">
    <property type="match status" value="1"/>
</dbReference>
<keyword evidence="1" id="KW-0479">Metal-binding</keyword>
<dbReference type="Pfam" id="PF01926">
    <property type="entry name" value="MMR_HSR1"/>
    <property type="match status" value="1"/>
</dbReference>
<keyword evidence="8" id="KW-1185">Reference proteome</keyword>
<dbReference type="PROSITE" id="PS51705">
    <property type="entry name" value="G_HFLX"/>
    <property type="match status" value="1"/>
</dbReference>
<dbReference type="InterPro" id="IPR030394">
    <property type="entry name" value="G_HFLX_dom"/>
</dbReference>
<comment type="caution">
    <text evidence="7">The sequence shown here is derived from an EMBL/GenBank/DDBJ whole genome shotgun (WGS) entry which is preliminary data.</text>
</comment>
<comment type="subunit">
    <text evidence="5">Monomer. Associates with the 50S ribosomal subunit.</text>
</comment>
<dbReference type="InterPro" id="IPR025121">
    <property type="entry name" value="GTPase_HflX_N"/>
</dbReference>
<dbReference type="EMBL" id="JBHUJB010000011">
    <property type="protein sequence ID" value="MFD2157787.1"/>
    <property type="molecule type" value="Genomic_DNA"/>
</dbReference>
<dbReference type="Gene3D" id="3.40.50.300">
    <property type="entry name" value="P-loop containing nucleotide triphosphate hydrolases"/>
    <property type="match status" value="1"/>
</dbReference>
<reference evidence="8" key="1">
    <citation type="journal article" date="2019" name="Int. J. Syst. Evol. Microbiol.">
        <title>The Global Catalogue of Microorganisms (GCM) 10K type strain sequencing project: providing services to taxonomists for standard genome sequencing and annotation.</title>
        <authorList>
            <consortium name="The Broad Institute Genomics Platform"/>
            <consortium name="The Broad Institute Genome Sequencing Center for Infectious Disease"/>
            <person name="Wu L."/>
            <person name="Ma J."/>
        </authorList>
    </citation>
    <scope>NUCLEOTIDE SEQUENCE [LARGE SCALE GENOMIC DNA]</scope>
    <source>
        <strain evidence="8">CCUG 57942</strain>
    </source>
</reference>
<dbReference type="NCBIfam" id="TIGR03156">
    <property type="entry name" value="GTP_HflX"/>
    <property type="match status" value="1"/>
</dbReference>
<comment type="similarity">
    <text evidence="5">Belongs to the TRAFAC class OBG-HflX-like GTPase superfamily. HflX GTPase family.</text>
</comment>
<dbReference type="SUPFAM" id="SSF52540">
    <property type="entry name" value="P-loop containing nucleoside triphosphate hydrolases"/>
    <property type="match status" value="1"/>
</dbReference>
<dbReference type="InterPro" id="IPR006073">
    <property type="entry name" value="GTP-bd"/>
</dbReference>
<gene>
    <name evidence="5 7" type="primary">hflX</name>
    <name evidence="7" type="ORF">ACFSW8_02620</name>
</gene>
<keyword evidence="3" id="KW-0460">Magnesium</keyword>
<dbReference type="InterPro" id="IPR042108">
    <property type="entry name" value="GTPase_HflX_N_sf"/>
</dbReference>
<evidence type="ECO:0000313" key="8">
    <source>
        <dbReference type="Proteomes" id="UP001597389"/>
    </source>
</evidence>
<dbReference type="PANTHER" id="PTHR10229:SF0">
    <property type="entry name" value="GTP-BINDING PROTEIN 6-RELATED"/>
    <property type="match status" value="1"/>
</dbReference>
<dbReference type="Proteomes" id="UP001597389">
    <property type="component" value="Unassembled WGS sequence"/>
</dbReference>
<evidence type="ECO:0000256" key="1">
    <source>
        <dbReference type="ARBA" id="ARBA00022723"/>
    </source>
</evidence>
<name>A0ABW4Z7J3_9BACT</name>
<keyword evidence="4 5" id="KW-0342">GTP-binding</keyword>
<accession>A0ABW4Z7J3</accession>
<protein>
    <recommendedName>
        <fullName evidence="5">GTPase HflX</fullName>
    </recommendedName>
    <alternativeName>
        <fullName evidence="5">GTP-binding protein HflX</fullName>
    </alternativeName>
</protein>
<dbReference type="Gene3D" id="3.40.50.11060">
    <property type="entry name" value="GTPase HflX, N-terminal domain"/>
    <property type="match status" value="1"/>
</dbReference>
<dbReference type="CDD" id="cd01878">
    <property type="entry name" value="HflX"/>
    <property type="match status" value="1"/>
</dbReference>
<dbReference type="InterPro" id="IPR027417">
    <property type="entry name" value="P-loop_NTPase"/>
</dbReference>
<evidence type="ECO:0000259" key="6">
    <source>
        <dbReference type="PROSITE" id="PS51705"/>
    </source>
</evidence>
<dbReference type="RefSeq" id="WP_377089126.1">
    <property type="nucleotide sequence ID" value="NZ_JBHSJL010000014.1"/>
</dbReference>
<dbReference type="Pfam" id="PF16360">
    <property type="entry name" value="GTP-bdg_M"/>
    <property type="match status" value="1"/>
</dbReference>